<dbReference type="PANTHER" id="PTHR28255">
    <property type="match status" value="1"/>
</dbReference>
<dbReference type="Pfam" id="PF03928">
    <property type="entry name" value="HbpS-like"/>
    <property type="match status" value="1"/>
</dbReference>
<organism evidence="1 2">
    <name type="scientific">Exiguobacterium indicum</name>
    <dbReference type="NCBI Taxonomy" id="296995"/>
    <lineage>
        <taxon>Bacteria</taxon>
        <taxon>Bacillati</taxon>
        <taxon>Bacillota</taxon>
        <taxon>Bacilli</taxon>
        <taxon>Bacillales</taxon>
        <taxon>Bacillales Family XII. Incertae Sedis</taxon>
        <taxon>Exiguobacterium</taxon>
    </lineage>
</organism>
<comment type="caution">
    <text evidence="1">The sequence shown here is derived from an EMBL/GenBank/DDBJ whole genome shotgun (WGS) entry which is preliminary data.</text>
</comment>
<dbReference type="InterPro" id="IPR010371">
    <property type="entry name" value="YBR137W-like"/>
</dbReference>
<reference evidence="1 2" key="1">
    <citation type="journal article" date="2015" name="Int. J. Syst. Evol. Microbiol.">
        <title>Exiguobacterium enclense sp. nov., isolated from sediment.</title>
        <authorList>
            <person name="Dastager S.G."/>
            <person name="Mawlankar R."/>
            <person name="Sonalkar V.V."/>
            <person name="Thorat M.N."/>
            <person name="Mual P."/>
            <person name="Verma A."/>
            <person name="Krishnamurthi S."/>
            <person name="Tang S.K."/>
            <person name="Li W.J."/>
        </authorList>
    </citation>
    <scope>NUCLEOTIDE SEQUENCE [LARGE SCALE GENOMIC DNA]</scope>
    <source>
        <strain evidence="1 2">NIO-1109</strain>
    </source>
</reference>
<dbReference type="NCBIfam" id="NF002696">
    <property type="entry name" value="PRK02487.1-5"/>
    <property type="match status" value="1"/>
</dbReference>
<name>A0A0V8GI43_9BACL</name>
<dbReference type="OrthoDB" id="9815315at2"/>
<dbReference type="InterPro" id="IPR038084">
    <property type="entry name" value="PduO/GlcC-like_sf"/>
</dbReference>
<protein>
    <submittedName>
        <fullName evidence="1">Uncharacterized protein</fullName>
    </submittedName>
</protein>
<proteinExistence type="predicted"/>
<gene>
    <name evidence="1" type="ORF">AS033_00260</name>
</gene>
<dbReference type="SUPFAM" id="SSF143744">
    <property type="entry name" value="GlcG-like"/>
    <property type="match status" value="1"/>
</dbReference>
<dbReference type="RefSeq" id="WP_058264509.1">
    <property type="nucleotide sequence ID" value="NZ_FMYN01000001.1"/>
</dbReference>
<sequence>MEELKVLLAEEDELVLTSLTNAEAIGMGHELIGRAMKENLSIAVEIKRNGQRLYYAALDGTAPDQEEWIRRKSNVVLRHGYSSLYMRRYNESKHRSYHSMYAVSPADYADAGGSFPIRIEGVGVVGTITVSGLSQEADRRLATEALRLLKRQQLGQ</sequence>
<dbReference type="EMBL" id="LNQL01000001">
    <property type="protein sequence ID" value="KSU49834.1"/>
    <property type="molecule type" value="Genomic_DNA"/>
</dbReference>
<dbReference type="Proteomes" id="UP000053797">
    <property type="component" value="Unassembled WGS sequence"/>
</dbReference>
<dbReference type="InterPro" id="IPR005624">
    <property type="entry name" value="PduO/GlcC-like"/>
</dbReference>
<evidence type="ECO:0000313" key="2">
    <source>
        <dbReference type="Proteomes" id="UP000053797"/>
    </source>
</evidence>
<accession>A0A0V8GI43</accession>
<dbReference type="PIRSF" id="PIRSF008757">
    <property type="entry name" value="UCP008757"/>
    <property type="match status" value="1"/>
</dbReference>
<dbReference type="PANTHER" id="PTHR28255:SF1">
    <property type="entry name" value="UPF0303 PROTEIN YBR137W"/>
    <property type="match status" value="1"/>
</dbReference>
<dbReference type="Gene3D" id="3.30.450.150">
    <property type="entry name" value="Haem-degrading domain"/>
    <property type="match status" value="1"/>
</dbReference>
<evidence type="ECO:0000313" key="1">
    <source>
        <dbReference type="EMBL" id="KSU49834.1"/>
    </source>
</evidence>
<dbReference type="AlphaFoldDB" id="A0A0V8GI43"/>